<evidence type="ECO:0000313" key="2">
    <source>
        <dbReference type="Proteomes" id="UP000250275"/>
    </source>
</evidence>
<dbReference type="EMBL" id="KQ772767">
    <property type="protein sequence ID" value="OAD52439.1"/>
    <property type="molecule type" value="Genomic_DNA"/>
</dbReference>
<keyword evidence="2" id="KW-1185">Reference proteome</keyword>
<evidence type="ECO:0008006" key="3">
    <source>
        <dbReference type="Google" id="ProtNLM"/>
    </source>
</evidence>
<reference evidence="1 2" key="1">
    <citation type="submission" date="2015-07" db="EMBL/GenBank/DDBJ databases">
        <title>The genome of Eufriesea mexicana.</title>
        <authorList>
            <person name="Pan H."/>
            <person name="Kapheim K."/>
        </authorList>
    </citation>
    <scope>NUCLEOTIDE SEQUENCE [LARGE SCALE GENOMIC DNA]</scope>
    <source>
        <strain evidence="1">0111107269</strain>
        <tissue evidence="1">Whole body</tissue>
    </source>
</reference>
<evidence type="ECO:0000313" key="1">
    <source>
        <dbReference type="EMBL" id="OAD52439.1"/>
    </source>
</evidence>
<organism evidence="1 2">
    <name type="scientific">Eufriesea mexicana</name>
    <dbReference type="NCBI Taxonomy" id="516756"/>
    <lineage>
        <taxon>Eukaryota</taxon>
        <taxon>Metazoa</taxon>
        <taxon>Ecdysozoa</taxon>
        <taxon>Arthropoda</taxon>
        <taxon>Hexapoda</taxon>
        <taxon>Insecta</taxon>
        <taxon>Pterygota</taxon>
        <taxon>Neoptera</taxon>
        <taxon>Endopterygota</taxon>
        <taxon>Hymenoptera</taxon>
        <taxon>Apocrita</taxon>
        <taxon>Aculeata</taxon>
        <taxon>Apoidea</taxon>
        <taxon>Anthophila</taxon>
        <taxon>Apidae</taxon>
        <taxon>Eufriesea</taxon>
    </lineage>
</organism>
<dbReference type="Proteomes" id="UP000250275">
    <property type="component" value="Unassembled WGS sequence"/>
</dbReference>
<name>A0A310SDR4_9HYME</name>
<proteinExistence type="predicted"/>
<accession>A0A310SDR4</accession>
<dbReference type="OrthoDB" id="365605at2759"/>
<protein>
    <recommendedName>
        <fullName evidence="3">VWFC domain-containing protein</fullName>
    </recommendedName>
</protein>
<dbReference type="SUPFAM" id="SSF57603">
    <property type="entry name" value="FnI-like domain"/>
    <property type="match status" value="1"/>
</dbReference>
<dbReference type="AlphaFoldDB" id="A0A310SDR4"/>
<gene>
    <name evidence="1" type="ORF">WN48_01524</name>
</gene>
<sequence>MASRGYACTVHDSTMARHSDSRSISQKCVVLMCLVAVHVAGKEICDETKCPGPLRYYKDIGCKPVYKNPGDCCAQVYDCSHLKNLSPEKCYANGHEYDVGESLKPEDAKPCEIGCTCILHDSVAHFSCAILDCNFNVDQDCYMRYSHDKCCPERICNKKRATCEVDGKLYLDGEHFLVKSDPELECYCLPGYKGENIEPFCKKRSDTSCDPVFRQPHDIHDNCVPVFYSSQNPQTDCNLSARCQNSKDAVIHNHDSLKSVSEEESKLCRFGNMTMHIGDELNQNTDYSSHCVKCLCEVPPVPTCQRLPDSECDSKNL</sequence>